<organism evidence="2 3">
    <name type="scientific">Paracidovorax valerianellae</name>
    <dbReference type="NCBI Taxonomy" id="187868"/>
    <lineage>
        <taxon>Bacteria</taxon>
        <taxon>Pseudomonadati</taxon>
        <taxon>Pseudomonadota</taxon>
        <taxon>Betaproteobacteria</taxon>
        <taxon>Burkholderiales</taxon>
        <taxon>Comamonadaceae</taxon>
        <taxon>Paracidovorax</taxon>
    </lineage>
</organism>
<gene>
    <name evidence="2" type="ORF">SAMN05192589_102364</name>
</gene>
<name>A0A1G6MAL9_9BURK</name>
<evidence type="ECO:0000313" key="3">
    <source>
        <dbReference type="Proteomes" id="UP000198781"/>
    </source>
</evidence>
<dbReference type="EMBL" id="FMZC01000002">
    <property type="protein sequence ID" value="SDC52539.1"/>
    <property type="molecule type" value="Genomic_DNA"/>
</dbReference>
<dbReference type="Proteomes" id="UP000198781">
    <property type="component" value="Unassembled WGS sequence"/>
</dbReference>
<protein>
    <submittedName>
        <fullName evidence="2">Uncharacterized protein</fullName>
    </submittedName>
</protein>
<dbReference type="AlphaFoldDB" id="A0A1G6MAL9"/>
<sequence>MFYAISWFLSFMVLGLWSLTCWGLHALTVWAVTSAGALTGGASAANVALLPDWVRGWIPPELAREFGAMIASTGPIVQGALDAMPALAGTATVLAWAIWGLGTLVILALAVGAHLLIAFFKRRRSEPGLPQATVAR</sequence>
<reference evidence="2 3" key="1">
    <citation type="submission" date="2016-10" db="EMBL/GenBank/DDBJ databases">
        <authorList>
            <person name="de Groot N.N."/>
        </authorList>
    </citation>
    <scope>NUCLEOTIDE SEQUENCE [LARGE SCALE GENOMIC DNA]</scope>
    <source>
        <strain evidence="2 3">DSM 16619</strain>
    </source>
</reference>
<proteinExistence type="predicted"/>
<keyword evidence="1" id="KW-0472">Membrane</keyword>
<keyword evidence="1" id="KW-1133">Transmembrane helix</keyword>
<keyword evidence="3" id="KW-1185">Reference proteome</keyword>
<feature type="transmembrane region" description="Helical" evidence="1">
    <location>
        <begin position="93"/>
        <end position="120"/>
    </location>
</feature>
<dbReference type="RefSeq" id="WP_092740715.1">
    <property type="nucleotide sequence ID" value="NZ_FMZC01000002.1"/>
</dbReference>
<dbReference type="OrthoDB" id="8563639at2"/>
<accession>A0A1G6MAL9</accession>
<evidence type="ECO:0000256" key="1">
    <source>
        <dbReference type="SAM" id="Phobius"/>
    </source>
</evidence>
<keyword evidence="1" id="KW-0812">Transmembrane</keyword>
<evidence type="ECO:0000313" key="2">
    <source>
        <dbReference type="EMBL" id="SDC52539.1"/>
    </source>
</evidence>